<evidence type="ECO:0000313" key="1">
    <source>
        <dbReference type="EMBL" id="AEO93743.1"/>
    </source>
</evidence>
<dbReference type="Proteomes" id="UP000009273">
    <property type="component" value="Segment"/>
</dbReference>
<keyword evidence="2" id="KW-1185">Reference proteome</keyword>
<sequence>MMLVAEERKDLLEFLDSYVTMKTMTEEKKLEYNIKNVIEMDIISLVCETKFGILNLEICHYLKEKIKSDGMTVKFRFADTVNSNVKSRVREAIFKKDVSNYHDNLFGDTELISLQIDTVEEFKVFFEENIIREDIAERRSVRSFIK</sequence>
<protein>
    <submittedName>
        <fullName evidence="1">Gp485</fullName>
    </submittedName>
</protein>
<proteinExistence type="predicted"/>
<evidence type="ECO:0000313" key="2">
    <source>
        <dbReference type="Proteomes" id="UP000009273"/>
    </source>
</evidence>
<reference evidence="1 2" key="1">
    <citation type="submission" date="2011-09" db="EMBL/GenBank/DDBJ databases">
        <authorList>
            <person name="Pope W.H."/>
            <person name="Pedulla M.L."/>
            <person name="Ford M.E."/>
            <person name="Peebles C.L."/>
            <person name="Hatfull G.H."/>
            <person name="Hendrix R.W."/>
        </authorList>
    </citation>
    <scope>NUCLEOTIDE SEQUENCE [LARGE SCALE GENOMIC DNA]</scope>
    <source>
        <strain evidence="1">G</strain>
    </source>
</reference>
<accession>G3MAM6</accession>
<organism evidence="1 2">
    <name type="scientific">Bacillus phage G</name>
    <dbReference type="NCBI Taxonomy" id="2884420"/>
    <lineage>
        <taxon>Viruses</taxon>
        <taxon>Duplodnaviria</taxon>
        <taxon>Heunggongvirae</taxon>
        <taxon>Uroviricota</taxon>
        <taxon>Caudoviricetes</taxon>
        <taxon>Donellivirus</taxon>
        <taxon>Donellivirus gee</taxon>
    </lineage>
</organism>
<gene>
    <name evidence="1" type="primary">485</name>
    <name evidence="1" type="ORF">G_485</name>
</gene>
<dbReference type="RefSeq" id="YP_009015788.1">
    <property type="nucleotide sequence ID" value="NC_023719.1"/>
</dbReference>
<dbReference type="EMBL" id="JN638751">
    <property type="protein sequence ID" value="AEO93743.1"/>
    <property type="molecule type" value="Genomic_DNA"/>
</dbReference>
<name>G3MAM6_9CAUD</name>
<dbReference type="KEGG" id="vg:18563699"/>
<dbReference type="GeneID" id="18563699"/>